<evidence type="ECO:0000313" key="8">
    <source>
        <dbReference type="Proteomes" id="UP001154114"/>
    </source>
</evidence>
<dbReference type="OrthoDB" id="269227at2759"/>
<dbReference type="Gene3D" id="3.50.50.60">
    <property type="entry name" value="FAD/NAD(P)-binding domain"/>
    <property type="match status" value="1"/>
</dbReference>
<organism evidence="7 8">
    <name type="scientific">Chrysodeixis includens</name>
    <name type="common">Soybean looper</name>
    <name type="synonym">Pseudoplusia includens</name>
    <dbReference type="NCBI Taxonomy" id="689277"/>
    <lineage>
        <taxon>Eukaryota</taxon>
        <taxon>Metazoa</taxon>
        <taxon>Ecdysozoa</taxon>
        <taxon>Arthropoda</taxon>
        <taxon>Hexapoda</taxon>
        <taxon>Insecta</taxon>
        <taxon>Pterygota</taxon>
        <taxon>Neoptera</taxon>
        <taxon>Endopterygota</taxon>
        <taxon>Lepidoptera</taxon>
        <taxon>Glossata</taxon>
        <taxon>Ditrysia</taxon>
        <taxon>Noctuoidea</taxon>
        <taxon>Noctuidae</taxon>
        <taxon>Plusiinae</taxon>
        <taxon>Chrysodeixis</taxon>
    </lineage>
</organism>
<comment type="similarity">
    <text evidence="2">Belongs to the GMC oxidoreductase family.</text>
</comment>
<comment type="cofactor">
    <cofactor evidence="1 5">
        <name>FAD</name>
        <dbReference type="ChEBI" id="CHEBI:57692"/>
    </cofactor>
</comment>
<dbReference type="AlphaFoldDB" id="A0A9P0BWH1"/>
<dbReference type="InterPro" id="IPR012132">
    <property type="entry name" value="GMC_OxRdtase"/>
</dbReference>
<evidence type="ECO:0000256" key="5">
    <source>
        <dbReference type="PIRSR" id="PIRSR000137-2"/>
    </source>
</evidence>
<dbReference type="PROSITE" id="PS00624">
    <property type="entry name" value="GMC_OXRED_2"/>
    <property type="match status" value="1"/>
</dbReference>
<dbReference type="SUPFAM" id="SSF51905">
    <property type="entry name" value="FAD/NAD(P)-binding domain"/>
    <property type="match status" value="1"/>
</dbReference>
<dbReference type="PIRSF" id="PIRSF000137">
    <property type="entry name" value="Alcohol_oxidase"/>
    <property type="match status" value="1"/>
</dbReference>
<dbReference type="PANTHER" id="PTHR11552:SF147">
    <property type="entry name" value="CHOLINE DEHYDROGENASE, MITOCHONDRIAL"/>
    <property type="match status" value="1"/>
</dbReference>
<keyword evidence="8" id="KW-1185">Reference proteome</keyword>
<dbReference type="GO" id="GO:0050660">
    <property type="term" value="F:flavin adenine dinucleotide binding"/>
    <property type="evidence" value="ECO:0007669"/>
    <property type="project" value="InterPro"/>
</dbReference>
<evidence type="ECO:0000256" key="3">
    <source>
        <dbReference type="ARBA" id="ARBA00022630"/>
    </source>
</evidence>
<name>A0A9P0BWH1_CHRIL</name>
<protein>
    <recommendedName>
        <fullName evidence="6">Glucose-methanol-choline oxidoreductase N-terminal domain-containing protein</fullName>
    </recommendedName>
</protein>
<feature type="binding site" evidence="5">
    <location>
        <position position="277"/>
    </location>
    <ligand>
        <name>FAD</name>
        <dbReference type="ChEBI" id="CHEBI:57692"/>
    </ligand>
</feature>
<proteinExistence type="inferred from homology"/>
<dbReference type="EMBL" id="LR824024">
    <property type="protein sequence ID" value="CAH0595390.1"/>
    <property type="molecule type" value="Genomic_DNA"/>
</dbReference>
<evidence type="ECO:0000256" key="2">
    <source>
        <dbReference type="ARBA" id="ARBA00010790"/>
    </source>
</evidence>
<evidence type="ECO:0000259" key="6">
    <source>
        <dbReference type="PROSITE" id="PS00624"/>
    </source>
</evidence>
<evidence type="ECO:0000256" key="1">
    <source>
        <dbReference type="ARBA" id="ARBA00001974"/>
    </source>
</evidence>
<feature type="domain" description="Glucose-methanol-choline oxidoreductase N-terminal" evidence="6">
    <location>
        <begin position="314"/>
        <end position="328"/>
    </location>
</feature>
<dbReference type="InterPro" id="IPR007867">
    <property type="entry name" value="GMC_OxRtase_C"/>
</dbReference>
<sequence length="623" mass="69331">MSWACDSALTANIVNSYGAAGSLFTQTLTSFLAAQCAIVGDHLWPDDAIDAVLKDPNYDFIVVGAGSAGAVVANRLSEVPDWKVLLIEAGGNPQLSTVMPQLFYNSMKTELDWGYRTQPQNSCRSYKNKQCAWPRGKVLGGCGSINAMFYVRGNRLDYDTWAADGNYGWSYDDVLPFFKKSEKYTGQLDEERSKYHGTEGYLNIEDFKDYDFIEHLLVEAAVELGMKNSTDINGDSQMGVILSQSNVKGNVRHGPARAFLSPVKDRKNLHVLKNAQVTKILFAPGTTKVSGVEVNKNGKNIIVNAKKEVVVSGGAINSPQILMLSGIGPKKHLEELGIEVKVDLPVGENLQDHVFSPIFYTVPGDASITSLDNIVREFGNYMLEGTGPFKDVHPHRIISFANTTDPTSTSPDIQYHYLVLPPKSRNMLDVFDKHDLDEEVYNKFHELNSDKVIILVFSVVLHPKSSGNILLKSKNPFEHPLIYPNYFEEREDLETIIRATKQHSLRLGDTNAFKKIGLQLEWLELEACKEFEKASDEHLECIARELTFSLYHPTSTVKMGPKGDKGAVVDPELKVYGVEGLRVADASIMPFVVRGNTNAPTIMIGEKAADMVKKFWTERHQEL</sequence>
<gene>
    <name evidence="7" type="ORF">CINC_LOCUS6766</name>
</gene>
<evidence type="ECO:0000256" key="4">
    <source>
        <dbReference type="ARBA" id="ARBA00022827"/>
    </source>
</evidence>
<dbReference type="SUPFAM" id="SSF54373">
    <property type="entry name" value="FAD-linked reductases, C-terminal domain"/>
    <property type="match status" value="1"/>
</dbReference>
<dbReference type="Proteomes" id="UP001154114">
    <property type="component" value="Chromosome 21"/>
</dbReference>
<evidence type="ECO:0000313" key="7">
    <source>
        <dbReference type="EMBL" id="CAH0595390.1"/>
    </source>
</evidence>
<dbReference type="Pfam" id="PF00732">
    <property type="entry name" value="GMC_oxred_N"/>
    <property type="match status" value="1"/>
</dbReference>
<dbReference type="InterPro" id="IPR036188">
    <property type="entry name" value="FAD/NAD-bd_sf"/>
</dbReference>
<dbReference type="InterPro" id="IPR000172">
    <property type="entry name" value="GMC_OxRdtase_N"/>
</dbReference>
<dbReference type="GO" id="GO:0016614">
    <property type="term" value="F:oxidoreductase activity, acting on CH-OH group of donors"/>
    <property type="evidence" value="ECO:0007669"/>
    <property type="project" value="InterPro"/>
</dbReference>
<dbReference type="Gene3D" id="3.30.560.10">
    <property type="entry name" value="Glucose Oxidase, domain 3"/>
    <property type="match status" value="1"/>
</dbReference>
<feature type="binding site" evidence="5">
    <location>
        <position position="138"/>
    </location>
    <ligand>
        <name>FAD</name>
        <dbReference type="ChEBI" id="CHEBI:57692"/>
    </ligand>
</feature>
<keyword evidence="3" id="KW-0285">Flavoprotein</keyword>
<keyword evidence="4 5" id="KW-0274">FAD</keyword>
<dbReference type="PANTHER" id="PTHR11552">
    <property type="entry name" value="GLUCOSE-METHANOL-CHOLINE GMC OXIDOREDUCTASE"/>
    <property type="match status" value="1"/>
</dbReference>
<dbReference type="Pfam" id="PF05199">
    <property type="entry name" value="GMC_oxred_C"/>
    <property type="match status" value="1"/>
</dbReference>
<accession>A0A9P0BWH1</accession>
<reference evidence="7" key="1">
    <citation type="submission" date="2021-12" db="EMBL/GenBank/DDBJ databases">
        <authorList>
            <person name="King R."/>
        </authorList>
    </citation>
    <scope>NUCLEOTIDE SEQUENCE</scope>
</reference>